<dbReference type="SUPFAM" id="SSF48113">
    <property type="entry name" value="Heme-dependent peroxidases"/>
    <property type="match status" value="1"/>
</dbReference>
<dbReference type="EMBL" id="CAJPIZ010015699">
    <property type="protein sequence ID" value="CAG2115382.1"/>
    <property type="molecule type" value="Genomic_DNA"/>
</dbReference>
<keyword evidence="1" id="KW-0560">Oxidoreductase</keyword>
<accession>A0A7R9L4W5</accession>
<dbReference type="Pfam" id="PF03098">
    <property type="entry name" value="An_peroxidase"/>
    <property type="match status" value="1"/>
</dbReference>
<dbReference type="PROSITE" id="PS50292">
    <property type="entry name" value="PEROXIDASE_3"/>
    <property type="match status" value="1"/>
</dbReference>
<dbReference type="Proteomes" id="UP000759131">
    <property type="component" value="Unassembled WGS sequence"/>
</dbReference>
<organism evidence="2">
    <name type="scientific">Medioppia subpectinata</name>
    <dbReference type="NCBI Taxonomy" id="1979941"/>
    <lineage>
        <taxon>Eukaryota</taxon>
        <taxon>Metazoa</taxon>
        <taxon>Ecdysozoa</taxon>
        <taxon>Arthropoda</taxon>
        <taxon>Chelicerata</taxon>
        <taxon>Arachnida</taxon>
        <taxon>Acari</taxon>
        <taxon>Acariformes</taxon>
        <taxon>Sarcoptiformes</taxon>
        <taxon>Oribatida</taxon>
        <taxon>Brachypylina</taxon>
        <taxon>Oppioidea</taxon>
        <taxon>Oppiidae</taxon>
        <taxon>Medioppia</taxon>
    </lineage>
</organism>
<dbReference type="PANTHER" id="PTHR11475:SF143">
    <property type="entry name" value="PUTATIVE-RELATED"/>
    <property type="match status" value="1"/>
</dbReference>
<feature type="non-terminal residue" evidence="2">
    <location>
        <position position="1"/>
    </location>
</feature>
<dbReference type="OrthoDB" id="6481206at2759"/>
<sequence>QTDAVMKGLITDLSYSVDPYYTDDIKNYLMRKKGDLFGSDLISRNINRGRDHGIASYVNYLNFCFGFEVRSWDDLKLFIPEHYVNLFRQLYKSWADIDLYIAGIAEKHYVDADVGPTFACILGIQYYHIKFGDRYYYEHGNQAGSFNLAQLNNIRKGTTLARLVCLTSDQIPAVQPHAFFPVSQYNRPLNCKSYPDFDYSLWREAPNQRH</sequence>
<proteinExistence type="predicted"/>
<dbReference type="Gene3D" id="1.10.640.10">
    <property type="entry name" value="Haem peroxidase domain superfamily, animal type"/>
    <property type="match status" value="1"/>
</dbReference>
<dbReference type="GO" id="GO:0006979">
    <property type="term" value="P:response to oxidative stress"/>
    <property type="evidence" value="ECO:0007669"/>
    <property type="project" value="InterPro"/>
</dbReference>
<dbReference type="InterPro" id="IPR019791">
    <property type="entry name" value="Haem_peroxidase_animal"/>
</dbReference>
<dbReference type="InterPro" id="IPR037120">
    <property type="entry name" value="Haem_peroxidase_sf_animal"/>
</dbReference>
<protein>
    <submittedName>
        <fullName evidence="2">Uncharacterized protein</fullName>
    </submittedName>
</protein>
<dbReference type="GO" id="GO:0020037">
    <property type="term" value="F:heme binding"/>
    <property type="evidence" value="ECO:0007669"/>
    <property type="project" value="InterPro"/>
</dbReference>
<evidence type="ECO:0000313" key="2">
    <source>
        <dbReference type="EMBL" id="CAD7634952.1"/>
    </source>
</evidence>
<dbReference type="InterPro" id="IPR010255">
    <property type="entry name" value="Haem_peroxidase_sf"/>
</dbReference>
<keyword evidence="3" id="KW-1185">Reference proteome</keyword>
<evidence type="ECO:0000256" key="1">
    <source>
        <dbReference type="ARBA" id="ARBA00022559"/>
    </source>
</evidence>
<dbReference type="GO" id="GO:0004601">
    <property type="term" value="F:peroxidase activity"/>
    <property type="evidence" value="ECO:0007669"/>
    <property type="project" value="UniProtKB-KW"/>
</dbReference>
<evidence type="ECO:0000313" key="3">
    <source>
        <dbReference type="Proteomes" id="UP000759131"/>
    </source>
</evidence>
<reference evidence="2" key="1">
    <citation type="submission" date="2020-11" db="EMBL/GenBank/DDBJ databases">
        <authorList>
            <person name="Tran Van P."/>
        </authorList>
    </citation>
    <scope>NUCLEOTIDE SEQUENCE</scope>
</reference>
<dbReference type="EMBL" id="OC870274">
    <property type="protein sequence ID" value="CAD7634952.1"/>
    <property type="molecule type" value="Genomic_DNA"/>
</dbReference>
<name>A0A7R9L4W5_9ACAR</name>
<dbReference type="AlphaFoldDB" id="A0A7R9L4W5"/>
<keyword evidence="1" id="KW-0575">Peroxidase</keyword>
<dbReference type="PANTHER" id="PTHR11475">
    <property type="entry name" value="OXIDASE/PEROXIDASE"/>
    <property type="match status" value="1"/>
</dbReference>
<gene>
    <name evidence="2" type="ORF">OSB1V03_LOCUS15344</name>
</gene>